<accession>A0ACB9CUD2</accession>
<proteinExistence type="predicted"/>
<evidence type="ECO:0000313" key="2">
    <source>
        <dbReference type="Proteomes" id="UP001055811"/>
    </source>
</evidence>
<dbReference type="Proteomes" id="UP001055811">
    <property type="component" value="Linkage Group LG05"/>
</dbReference>
<gene>
    <name evidence="1" type="ORF">L2E82_27775</name>
</gene>
<reference evidence="2" key="1">
    <citation type="journal article" date="2022" name="Mol. Ecol. Resour.">
        <title>The genomes of chicory, endive, great burdock and yacon provide insights into Asteraceae palaeo-polyploidization history and plant inulin production.</title>
        <authorList>
            <person name="Fan W."/>
            <person name="Wang S."/>
            <person name="Wang H."/>
            <person name="Wang A."/>
            <person name="Jiang F."/>
            <person name="Liu H."/>
            <person name="Zhao H."/>
            <person name="Xu D."/>
            <person name="Zhang Y."/>
        </authorList>
    </citation>
    <scope>NUCLEOTIDE SEQUENCE [LARGE SCALE GENOMIC DNA]</scope>
    <source>
        <strain evidence="2">cv. Punajuju</strain>
    </source>
</reference>
<protein>
    <submittedName>
        <fullName evidence="1">Uncharacterized protein</fullName>
    </submittedName>
</protein>
<evidence type="ECO:0000313" key="1">
    <source>
        <dbReference type="EMBL" id="KAI3737763.1"/>
    </source>
</evidence>
<comment type="caution">
    <text evidence="1">The sequence shown here is derived from an EMBL/GenBank/DDBJ whole genome shotgun (WGS) entry which is preliminary data.</text>
</comment>
<reference evidence="1 2" key="2">
    <citation type="journal article" date="2022" name="Mol. Ecol. Resour.">
        <title>The genomes of chicory, endive, great burdock and yacon provide insights into Asteraceae paleo-polyploidization history and plant inulin production.</title>
        <authorList>
            <person name="Fan W."/>
            <person name="Wang S."/>
            <person name="Wang H."/>
            <person name="Wang A."/>
            <person name="Jiang F."/>
            <person name="Liu H."/>
            <person name="Zhao H."/>
            <person name="Xu D."/>
            <person name="Zhang Y."/>
        </authorList>
    </citation>
    <scope>NUCLEOTIDE SEQUENCE [LARGE SCALE GENOMIC DNA]</scope>
    <source>
        <strain evidence="2">cv. Punajuju</strain>
        <tissue evidence="1">Leaves</tissue>
    </source>
</reference>
<sequence length="97" mass="11119">MTIETAASLSIFLSVCESCVFSSSDNTRLGFSVDFKKEERGKVLQPVGNRDGSMVKHRSKLIKNLIFCCHIRVHQRFSLQIGEETEKERNRERNGRT</sequence>
<organism evidence="1 2">
    <name type="scientific">Cichorium intybus</name>
    <name type="common">Chicory</name>
    <dbReference type="NCBI Taxonomy" id="13427"/>
    <lineage>
        <taxon>Eukaryota</taxon>
        <taxon>Viridiplantae</taxon>
        <taxon>Streptophyta</taxon>
        <taxon>Embryophyta</taxon>
        <taxon>Tracheophyta</taxon>
        <taxon>Spermatophyta</taxon>
        <taxon>Magnoliopsida</taxon>
        <taxon>eudicotyledons</taxon>
        <taxon>Gunneridae</taxon>
        <taxon>Pentapetalae</taxon>
        <taxon>asterids</taxon>
        <taxon>campanulids</taxon>
        <taxon>Asterales</taxon>
        <taxon>Asteraceae</taxon>
        <taxon>Cichorioideae</taxon>
        <taxon>Cichorieae</taxon>
        <taxon>Cichoriinae</taxon>
        <taxon>Cichorium</taxon>
    </lineage>
</organism>
<dbReference type="EMBL" id="CM042013">
    <property type="protein sequence ID" value="KAI3737763.1"/>
    <property type="molecule type" value="Genomic_DNA"/>
</dbReference>
<keyword evidence="2" id="KW-1185">Reference proteome</keyword>
<name>A0ACB9CUD2_CICIN</name>